<comment type="caution">
    <text evidence="2">The sequence shown here is derived from an EMBL/GenBank/DDBJ whole genome shotgun (WGS) entry which is preliminary data.</text>
</comment>
<keyword evidence="3" id="KW-1185">Reference proteome</keyword>
<protein>
    <submittedName>
        <fullName evidence="2">Uncharacterized protein</fullName>
    </submittedName>
</protein>
<dbReference type="EMBL" id="JAKOGI010000227">
    <property type="protein sequence ID" value="KAJ8439203.1"/>
    <property type="molecule type" value="Genomic_DNA"/>
</dbReference>
<evidence type="ECO:0000313" key="2">
    <source>
        <dbReference type="EMBL" id="KAJ8439203.1"/>
    </source>
</evidence>
<accession>A0A9Q1KAA2</accession>
<feature type="compositionally biased region" description="Basic and acidic residues" evidence="1">
    <location>
        <begin position="145"/>
        <end position="166"/>
    </location>
</feature>
<name>A0A9Q1KAA2_9CARY</name>
<dbReference type="Proteomes" id="UP001153076">
    <property type="component" value="Unassembled WGS sequence"/>
</dbReference>
<evidence type="ECO:0000313" key="3">
    <source>
        <dbReference type="Proteomes" id="UP001153076"/>
    </source>
</evidence>
<sequence length="459" mass="51217">MLGKHRSIQRSCLPEKARSMYMSLLGNSNAPTRYLENLAHCPRLLMVRKDRNQNGDEVDMARHIAPRKGVTMASTSSVGNMKVGTGAGTEGLGNEATIELGMQSVDHGLSMAVESTTVDGADADEAYVDPPLGLPVTNPNGDTQRTPESERTTSHDTKDVPCERDGVGKSSNILTCMKRRPQCRKPIAVHGTPYTDPTRMPGARKTQKDMTEGITGAETAYAGSDPCDGTADEEVLDVQAITVEGSCMGLSAEDLNNLKLTKQVLTGYITMPLLATELELPNNVRSSDVLLRLTAAFTLWGREEDLKECIPKLVSASWLRGLINVVLKARAGDRYRRFCIGNLAMDMFTELLHRRQHTYPKLCYMSVFLKHLTSDSFKPAPQADLRYVRYKNCYKWEHIDGLFMNMLTNVFMPLLETTKVDKNRQALVDNAVGRNYYLWLEFHFCVFFEPSLMGCELHY</sequence>
<feature type="region of interest" description="Disordered" evidence="1">
    <location>
        <begin position="69"/>
        <end position="88"/>
    </location>
</feature>
<proteinExistence type="predicted"/>
<gene>
    <name evidence="2" type="ORF">Cgig2_003416</name>
</gene>
<feature type="region of interest" description="Disordered" evidence="1">
    <location>
        <begin position="187"/>
        <end position="206"/>
    </location>
</feature>
<organism evidence="2 3">
    <name type="scientific">Carnegiea gigantea</name>
    <dbReference type="NCBI Taxonomy" id="171969"/>
    <lineage>
        <taxon>Eukaryota</taxon>
        <taxon>Viridiplantae</taxon>
        <taxon>Streptophyta</taxon>
        <taxon>Embryophyta</taxon>
        <taxon>Tracheophyta</taxon>
        <taxon>Spermatophyta</taxon>
        <taxon>Magnoliopsida</taxon>
        <taxon>eudicotyledons</taxon>
        <taxon>Gunneridae</taxon>
        <taxon>Pentapetalae</taxon>
        <taxon>Caryophyllales</taxon>
        <taxon>Cactineae</taxon>
        <taxon>Cactaceae</taxon>
        <taxon>Cactoideae</taxon>
        <taxon>Echinocereeae</taxon>
        <taxon>Carnegiea</taxon>
    </lineage>
</organism>
<dbReference type="AlphaFoldDB" id="A0A9Q1KAA2"/>
<evidence type="ECO:0000256" key="1">
    <source>
        <dbReference type="SAM" id="MobiDB-lite"/>
    </source>
</evidence>
<reference evidence="2" key="1">
    <citation type="submission" date="2022-04" db="EMBL/GenBank/DDBJ databases">
        <title>Carnegiea gigantea Genome sequencing and assembly v2.</title>
        <authorList>
            <person name="Copetti D."/>
            <person name="Sanderson M.J."/>
            <person name="Burquez A."/>
            <person name="Wojciechowski M.F."/>
        </authorList>
    </citation>
    <scope>NUCLEOTIDE SEQUENCE</scope>
    <source>
        <strain evidence="2">SGP5-SGP5p</strain>
        <tissue evidence="2">Aerial part</tissue>
    </source>
</reference>
<feature type="region of interest" description="Disordered" evidence="1">
    <location>
        <begin position="129"/>
        <end position="166"/>
    </location>
</feature>